<sequence>MVRRVTVEEYNLCWAEQYDAEAVKLRALLADNLLEIHHIGSTAVPGLSAKPIIDIMPVVKDISAIDRLQKTFERAGYLYLGEYGIPGRRFLVRGTDKIRFAHVHIFGVSSSDIERHLAFRDYLRCHEAEAAEYSCIKKALALKFPEDIEAYINGKSGFVRDLETKALKWFRANLQT</sequence>
<dbReference type="InterPro" id="IPR043519">
    <property type="entry name" value="NT_sf"/>
</dbReference>
<dbReference type="PANTHER" id="PTHR34822:SF1">
    <property type="entry name" value="GRPB FAMILY PROTEIN"/>
    <property type="match status" value="1"/>
</dbReference>
<dbReference type="SUPFAM" id="SSF81301">
    <property type="entry name" value="Nucleotidyltransferase"/>
    <property type="match status" value="1"/>
</dbReference>
<evidence type="ECO:0000313" key="1">
    <source>
        <dbReference type="EMBL" id="AMU86034.1"/>
    </source>
</evidence>
<dbReference type="Proteomes" id="UP000076394">
    <property type="component" value="Chromosome"/>
</dbReference>
<evidence type="ECO:0000313" key="2">
    <source>
        <dbReference type="Proteomes" id="UP000076394"/>
    </source>
</evidence>
<dbReference type="AlphaFoldDB" id="A0A142V883"/>
<accession>A0A142V883</accession>
<reference evidence="1 2" key="1">
    <citation type="submission" date="2015-03" db="EMBL/GenBank/DDBJ databases">
        <title>Genomic characterization of Dehalococcoides mccartyi strain 11a5, an unusal plasmid-containing chloroethene dechlorinator.</title>
        <authorList>
            <person name="Zhao S."/>
            <person name="Ding C."/>
            <person name="He J."/>
        </authorList>
    </citation>
    <scope>NUCLEOTIDE SEQUENCE [LARGE SCALE GENOMIC DNA]</scope>
    <source>
        <strain evidence="1 2">11a5</strain>
    </source>
</reference>
<dbReference type="RefSeq" id="WP_011308809.1">
    <property type="nucleotide sequence ID" value="NZ_AP024514.1"/>
</dbReference>
<name>A0A142V883_9CHLR</name>
<evidence type="ECO:0008006" key="3">
    <source>
        <dbReference type="Google" id="ProtNLM"/>
    </source>
</evidence>
<dbReference type="InterPro" id="IPR007344">
    <property type="entry name" value="GrpB/CoaE"/>
</dbReference>
<dbReference type="PANTHER" id="PTHR34822">
    <property type="entry name" value="GRPB DOMAIN PROTEIN (AFU_ORTHOLOGUE AFUA_1G01530)"/>
    <property type="match status" value="1"/>
</dbReference>
<dbReference type="Pfam" id="PF04229">
    <property type="entry name" value="GrpB"/>
    <property type="match status" value="1"/>
</dbReference>
<gene>
    <name evidence="1" type="ORF">Dm11a5_0203</name>
</gene>
<dbReference type="EMBL" id="CP011127">
    <property type="protein sequence ID" value="AMU86034.1"/>
    <property type="molecule type" value="Genomic_DNA"/>
</dbReference>
<protein>
    <recommendedName>
        <fullName evidence="3">GrpB family protein</fullName>
    </recommendedName>
</protein>
<proteinExistence type="predicted"/>
<dbReference type="Gene3D" id="3.30.460.10">
    <property type="entry name" value="Beta Polymerase, domain 2"/>
    <property type="match status" value="1"/>
</dbReference>
<dbReference type="PATRIC" id="fig|61435.13.peg.177"/>
<organism evidence="1 2">
    <name type="scientific">Dehalococcoides mccartyi</name>
    <dbReference type="NCBI Taxonomy" id="61435"/>
    <lineage>
        <taxon>Bacteria</taxon>
        <taxon>Bacillati</taxon>
        <taxon>Chloroflexota</taxon>
        <taxon>Dehalococcoidia</taxon>
        <taxon>Dehalococcoidales</taxon>
        <taxon>Dehalococcoidaceae</taxon>
        <taxon>Dehalococcoides</taxon>
    </lineage>
</organism>
<dbReference type="OrthoDB" id="9799092at2"/>